<accession>D6GVM0</accession>
<dbReference type="EMBL" id="GG745554">
    <property type="protein sequence ID" value="EFD92760.1"/>
    <property type="molecule type" value="Genomic_DNA"/>
</dbReference>
<dbReference type="Proteomes" id="UP000009376">
    <property type="component" value="Unassembled WGS sequence"/>
</dbReference>
<sequence>MQGLVNVASNVKQGLLVLMLSWAESFNHPVSSYKIIIKTR</sequence>
<name>D6GVM0_PARA5</name>
<dbReference type="AlphaFoldDB" id="D6GVM0"/>
<reference evidence="1 2" key="1">
    <citation type="journal article" date="2010" name="Proc. Natl. Acad. Sci. U.S.A.">
        <title>Enigmatic, ultrasmall, uncultivated Archaea.</title>
        <authorList>
            <person name="Baker B.J."/>
            <person name="Comolli L.R."/>
            <person name="Dick G.J."/>
            <person name="Hauser L.J."/>
            <person name="Hyatt D."/>
            <person name="Dill B.D."/>
            <person name="Land M.L."/>
            <person name="Verberkmoes N.C."/>
            <person name="Hettich R.L."/>
            <person name="Banfield J.F."/>
        </authorList>
    </citation>
    <scope>NUCLEOTIDE SEQUENCE [LARGE SCALE GENOMIC DNA]</scope>
</reference>
<evidence type="ECO:0000313" key="2">
    <source>
        <dbReference type="Proteomes" id="UP000009376"/>
    </source>
</evidence>
<organism evidence="1 2">
    <name type="scientific">Candidatus Parvarchaeum acidophilus ARMAN-5</name>
    <dbReference type="NCBI Taxonomy" id="662762"/>
    <lineage>
        <taxon>Archaea</taxon>
        <taxon>Candidatus Parvarchaeota</taxon>
        <taxon>Candidatus Parvarchaeum</taxon>
    </lineage>
</organism>
<gene>
    <name evidence="1" type="ORF">BJBARM5_0533</name>
</gene>
<proteinExistence type="predicted"/>
<protein>
    <submittedName>
        <fullName evidence="1">Uncharacterized protein</fullName>
    </submittedName>
</protein>
<evidence type="ECO:0000313" key="1">
    <source>
        <dbReference type="EMBL" id="EFD92760.1"/>
    </source>
</evidence>